<dbReference type="EMBL" id="JAAQPH010000002">
    <property type="protein sequence ID" value="NIA67795.1"/>
    <property type="molecule type" value="Genomic_DNA"/>
</dbReference>
<evidence type="ECO:0000313" key="2">
    <source>
        <dbReference type="EMBL" id="NIA67795.1"/>
    </source>
</evidence>
<dbReference type="GO" id="GO:0006270">
    <property type="term" value="P:DNA replication initiation"/>
    <property type="evidence" value="ECO:0007669"/>
    <property type="project" value="InterPro"/>
</dbReference>
<gene>
    <name evidence="2" type="ORF">HBA54_04255</name>
</gene>
<feature type="domain" description="Chromosomal replication initiator DnaA C-terminal" evidence="1">
    <location>
        <begin position="1"/>
        <end position="69"/>
    </location>
</feature>
<sequence length="97" mass="10615">MTDVLSAVCMVSGLDRETICGPRGAPTVASTRQLAMLVMRRHCAARSTPEIGRFLSRDHTTVISGCRSAERRLAEDPEYQDLYEAVREYIGIEGAAA</sequence>
<name>A0A967C3F8_9PROT</name>
<dbReference type="Gene3D" id="1.10.1750.10">
    <property type="match status" value="1"/>
</dbReference>
<dbReference type="CDD" id="cd06571">
    <property type="entry name" value="Bac_DnaA_C"/>
    <property type="match status" value="1"/>
</dbReference>
<dbReference type="SUPFAM" id="SSF48295">
    <property type="entry name" value="TrpR-like"/>
    <property type="match status" value="1"/>
</dbReference>
<keyword evidence="3" id="KW-1185">Reference proteome</keyword>
<dbReference type="Pfam" id="PF08299">
    <property type="entry name" value="Bac_DnaA_C"/>
    <property type="match status" value="1"/>
</dbReference>
<evidence type="ECO:0000313" key="3">
    <source>
        <dbReference type="Proteomes" id="UP000761264"/>
    </source>
</evidence>
<comment type="caution">
    <text evidence="2">The sequence shown here is derived from an EMBL/GenBank/DDBJ whole genome shotgun (WGS) entry which is preliminary data.</text>
</comment>
<evidence type="ECO:0000259" key="1">
    <source>
        <dbReference type="SMART" id="SM00760"/>
    </source>
</evidence>
<proteinExistence type="predicted"/>
<dbReference type="SMART" id="SM00760">
    <property type="entry name" value="Bac_DnaA_C"/>
    <property type="match status" value="1"/>
</dbReference>
<dbReference type="InterPro" id="IPR010921">
    <property type="entry name" value="Trp_repressor/repl_initiator"/>
</dbReference>
<reference evidence="2" key="1">
    <citation type="submission" date="2020-03" db="EMBL/GenBank/DDBJ databases">
        <title>Genome of Pelagibius litoralis DSM 21314T.</title>
        <authorList>
            <person name="Wang G."/>
        </authorList>
    </citation>
    <scope>NUCLEOTIDE SEQUENCE</scope>
    <source>
        <strain evidence="2">DSM 21314</strain>
    </source>
</reference>
<dbReference type="Proteomes" id="UP000761264">
    <property type="component" value="Unassembled WGS sequence"/>
</dbReference>
<organism evidence="2 3">
    <name type="scientific">Pelagibius litoralis</name>
    <dbReference type="NCBI Taxonomy" id="374515"/>
    <lineage>
        <taxon>Bacteria</taxon>
        <taxon>Pseudomonadati</taxon>
        <taxon>Pseudomonadota</taxon>
        <taxon>Alphaproteobacteria</taxon>
        <taxon>Rhodospirillales</taxon>
        <taxon>Rhodovibrionaceae</taxon>
        <taxon>Pelagibius</taxon>
    </lineage>
</organism>
<protein>
    <recommendedName>
        <fullName evidence="1">Chromosomal replication initiator DnaA C-terminal domain-containing protein</fullName>
    </recommendedName>
</protein>
<accession>A0A967C3F8</accession>
<dbReference type="AlphaFoldDB" id="A0A967C3F8"/>
<dbReference type="GO" id="GO:0005524">
    <property type="term" value="F:ATP binding"/>
    <property type="evidence" value="ECO:0007669"/>
    <property type="project" value="InterPro"/>
</dbReference>
<dbReference type="GO" id="GO:0043565">
    <property type="term" value="F:sequence-specific DNA binding"/>
    <property type="evidence" value="ECO:0007669"/>
    <property type="project" value="InterPro"/>
</dbReference>
<dbReference type="GO" id="GO:0006275">
    <property type="term" value="P:regulation of DNA replication"/>
    <property type="evidence" value="ECO:0007669"/>
    <property type="project" value="InterPro"/>
</dbReference>
<dbReference type="InterPro" id="IPR013159">
    <property type="entry name" value="DnaA_C"/>
</dbReference>